<protein>
    <submittedName>
        <fullName evidence="1">Uncharacterized protein</fullName>
    </submittedName>
</protein>
<dbReference type="AlphaFoldDB" id="U2KZ42"/>
<name>U2KZ42_9FIRM</name>
<proteinExistence type="predicted"/>
<sequence>MPCAELAAAGLTEELSRKSFSLSKRFHRRIPPPASLVPLPFQGRLISGSLEKGAGSRRLTEGFCRKIYSSRKSFIKIPPPASLVPLPFQGRLS</sequence>
<dbReference type="HOGENOM" id="CLU_2397785_0_0_9"/>
<dbReference type="STRING" id="411473.RUMCAL_00068"/>
<evidence type="ECO:0000313" key="1">
    <source>
        <dbReference type="EMBL" id="ERJ97542.1"/>
    </source>
</evidence>
<dbReference type="Proteomes" id="UP000016662">
    <property type="component" value="Unassembled WGS sequence"/>
</dbReference>
<accession>U2KZ42</accession>
<comment type="caution">
    <text evidence="1">The sequence shown here is derived from an EMBL/GenBank/DDBJ whole genome shotgun (WGS) entry which is preliminary data.</text>
</comment>
<evidence type="ECO:0000313" key="2">
    <source>
        <dbReference type="Proteomes" id="UP000016662"/>
    </source>
</evidence>
<keyword evidence="2" id="KW-1185">Reference proteome</keyword>
<organism evidence="1 2">
    <name type="scientific">Ruminococcus callidus ATCC 27760</name>
    <dbReference type="NCBI Taxonomy" id="411473"/>
    <lineage>
        <taxon>Bacteria</taxon>
        <taxon>Bacillati</taxon>
        <taxon>Bacillota</taxon>
        <taxon>Clostridia</taxon>
        <taxon>Eubacteriales</taxon>
        <taxon>Oscillospiraceae</taxon>
        <taxon>Ruminococcus</taxon>
    </lineage>
</organism>
<dbReference type="EMBL" id="AWVF01000012">
    <property type="protein sequence ID" value="ERJ97542.1"/>
    <property type="molecule type" value="Genomic_DNA"/>
</dbReference>
<gene>
    <name evidence="1" type="ORF">RUMCAL_00068</name>
</gene>
<reference evidence="1 2" key="1">
    <citation type="submission" date="2013-07" db="EMBL/GenBank/DDBJ databases">
        <authorList>
            <person name="Weinstock G."/>
            <person name="Sodergren E."/>
            <person name="Wylie T."/>
            <person name="Fulton L."/>
            <person name="Fulton R."/>
            <person name="Fronick C."/>
            <person name="O'Laughlin M."/>
            <person name="Godfrey J."/>
            <person name="Miner T."/>
            <person name="Herter B."/>
            <person name="Appelbaum E."/>
            <person name="Cordes M."/>
            <person name="Lek S."/>
            <person name="Wollam A."/>
            <person name="Pepin K.H."/>
            <person name="Palsikar V.B."/>
            <person name="Mitreva M."/>
            <person name="Wilson R.K."/>
        </authorList>
    </citation>
    <scope>NUCLEOTIDE SEQUENCE [LARGE SCALE GENOMIC DNA]</scope>
    <source>
        <strain evidence="1 2">ATCC 27760</strain>
    </source>
</reference>